<dbReference type="InterPro" id="IPR001650">
    <property type="entry name" value="Helicase_C-like"/>
</dbReference>
<dbReference type="AlphaFoldDB" id="A0A1I8A7R1"/>
<dbReference type="GO" id="GO:0005634">
    <property type="term" value="C:nucleus"/>
    <property type="evidence" value="ECO:0007669"/>
    <property type="project" value="TreeGrafter"/>
</dbReference>
<dbReference type="WBParaSite" id="L893_g33698.t1">
    <property type="protein sequence ID" value="L893_g33698.t1"/>
    <property type="gene ID" value="L893_g33698"/>
</dbReference>
<dbReference type="Gene3D" id="3.40.50.300">
    <property type="entry name" value="P-loop containing nucleotide triphosphate hydrolases"/>
    <property type="match status" value="1"/>
</dbReference>
<reference evidence="4" key="1">
    <citation type="submission" date="2016-11" db="UniProtKB">
        <authorList>
            <consortium name="WormBaseParasite"/>
        </authorList>
    </citation>
    <scope>IDENTIFICATION</scope>
</reference>
<dbReference type="GO" id="GO:0004530">
    <property type="term" value="F:deoxyribonuclease I activity"/>
    <property type="evidence" value="ECO:0007669"/>
    <property type="project" value="TreeGrafter"/>
</dbReference>
<dbReference type="PANTHER" id="PTHR14950">
    <property type="entry name" value="DICER-RELATED"/>
    <property type="match status" value="1"/>
</dbReference>
<organism evidence="3 4">
    <name type="scientific">Steinernema glaseri</name>
    <dbReference type="NCBI Taxonomy" id="37863"/>
    <lineage>
        <taxon>Eukaryota</taxon>
        <taxon>Metazoa</taxon>
        <taxon>Ecdysozoa</taxon>
        <taxon>Nematoda</taxon>
        <taxon>Chromadorea</taxon>
        <taxon>Rhabditida</taxon>
        <taxon>Tylenchina</taxon>
        <taxon>Panagrolaimomorpha</taxon>
        <taxon>Strongyloidoidea</taxon>
        <taxon>Steinernematidae</taxon>
        <taxon>Steinernema</taxon>
    </lineage>
</organism>
<dbReference type="GO" id="GO:0030422">
    <property type="term" value="P:siRNA processing"/>
    <property type="evidence" value="ECO:0007669"/>
    <property type="project" value="TreeGrafter"/>
</dbReference>
<sequence length="320" mass="36030">MQSAKSNVLGDKQKAFVKDGMDKIQIVAKLLEEQVRGVRSLDQLKKFIPHKVQRLLEILAYYNPNAPDSSQNAKKPMSSLVFVEQRYVAYVMNIMMKSLCKWEPEMFDHIKSEFIVGYSGSSLGDDSAGFHSRQETILNRFRQGILNLLFATSVLEEGVDVKHCNLVIRFDAAEDFRSHIQSRGRARKSCAQFFMLVEKKDESLFASRLRDFCEIERMLITRTATADDIEASADLDDLDYLVEPYVVESTGARVTMSSAIALVNRYCSKLPSDPLLVDVSGDAGQGDREGTVAKPEFFDVRVPSTLCDILVHEKKVLAVL</sequence>
<dbReference type="Proteomes" id="UP000095287">
    <property type="component" value="Unplaced"/>
</dbReference>
<dbReference type="SUPFAM" id="SSF52540">
    <property type="entry name" value="P-loop containing nucleoside triphosphate hydrolases"/>
    <property type="match status" value="1"/>
</dbReference>
<dbReference type="SMART" id="SM00490">
    <property type="entry name" value="HELICc"/>
    <property type="match status" value="1"/>
</dbReference>
<accession>A0A1I8A7R1</accession>
<dbReference type="PROSITE" id="PS51194">
    <property type="entry name" value="HELICASE_CTER"/>
    <property type="match status" value="1"/>
</dbReference>
<dbReference type="Pfam" id="PF00271">
    <property type="entry name" value="Helicase_C"/>
    <property type="match status" value="1"/>
</dbReference>
<keyword evidence="3" id="KW-1185">Reference proteome</keyword>
<dbReference type="GO" id="GO:0031054">
    <property type="term" value="P:pre-miRNA processing"/>
    <property type="evidence" value="ECO:0007669"/>
    <property type="project" value="TreeGrafter"/>
</dbReference>
<dbReference type="InterPro" id="IPR027417">
    <property type="entry name" value="P-loop_NTPase"/>
</dbReference>
<feature type="domain" description="Helicase C-terminal" evidence="2">
    <location>
        <begin position="40"/>
        <end position="241"/>
    </location>
</feature>
<name>A0A1I8A7R1_9BILA</name>
<dbReference type="GO" id="GO:0006309">
    <property type="term" value="P:apoptotic DNA fragmentation"/>
    <property type="evidence" value="ECO:0007669"/>
    <property type="project" value="TreeGrafter"/>
</dbReference>
<proteinExistence type="predicted"/>
<evidence type="ECO:0000313" key="4">
    <source>
        <dbReference type="WBParaSite" id="L893_g33698.t1"/>
    </source>
</evidence>
<keyword evidence="1" id="KW-0378">Hydrolase</keyword>
<evidence type="ECO:0000313" key="3">
    <source>
        <dbReference type="Proteomes" id="UP000095287"/>
    </source>
</evidence>
<dbReference type="GO" id="GO:0003723">
    <property type="term" value="F:RNA binding"/>
    <property type="evidence" value="ECO:0007669"/>
    <property type="project" value="TreeGrafter"/>
</dbReference>
<evidence type="ECO:0000259" key="2">
    <source>
        <dbReference type="PROSITE" id="PS51194"/>
    </source>
</evidence>
<dbReference type="GO" id="GO:0004525">
    <property type="term" value="F:ribonuclease III activity"/>
    <property type="evidence" value="ECO:0007669"/>
    <property type="project" value="TreeGrafter"/>
</dbReference>
<evidence type="ECO:0000256" key="1">
    <source>
        <dbReference type="ARBA" id="ARBA00022801"/>
    </source>
</evidence>
<dbReference type="GO" id="GO:0005737">
    <property type="term" value="C:cytoplasm"/>
    <property type="evidence" value="ECO:0007669"/>
    <property type="project" value="TreeGrafter"/>
</dbReference>
<protein>
    <submittedName>
        <fullName evidence="4">Helicase C-terminal domain-containing protein</fullName>
    </submittedName>
</protein>
<dbReference type="PANTHER" id="PTHR14950:SF37">
    <property type="entry name" value="ENDORIBONUCLEASE DICER"/>
    <property type="match status" value="1"/>
</dbReference>